<evidence type="ECO:0000313" key="1">
    <source>
        <dbReference type="EMBL" id="SQC91212.1"/>
    </source>
</evidence>
<dbReference type="Proteomes" id="UP000251197">
    <property type="component" value="Unassembled WGS sequence"/>
</dbReference>
<name>A0A2X3IFG3_9ENTR</name>
<dbReference type="AlphaFoldDB" id="A0A2X3IFG3"/>
<dbReference type="EMBL" id="UAVU01000007">
    <property type="protein sequence ID" value="SQC91212.1"/>
    <property type="molecule type" value="Genomic_DNA"/>
</dbReference>
<accession>A0A2X3IFG3</accession>
<gene>
    <name evidence="1" type="ORF">NCTC12120_04364</name>
</gene>
<organism evidence="1 2">
    <name type="scientific">Cedecea neteri</name>
    <dbReference type="NCBI Taxonomy" id="158822"/>
    <lineage>
        <taxon>Bacteria</taxon>
        <taxon>Pseudomonadati</taxon>
        <taxon>Pseudomonadota</taxon>
        <taxon>Gammaproteobacteria</taxon>
        <taxon>Enterobacterales</taxon>
        <taxon>Enterobacteriaceae</taxon>
        <taxon>Cedecea</taxon>
    </lineage>
</organism>
<evidence type="ECO:0000313" key="2">
    <source>
        <dbReference type="Proteomes" id="UP000251197"/>
    </source>
</evidence>
<reference evidence="1 2" key="1">
    <citation type="submission" date="2018-06" db="EMBL/GenBank/DDBJ databases">
        <authorList>
            <consortium name="Pathogen Informatics"/>
            <person name="Doyle S."/>
        </authorList>
    </citation>
    <scope>NUCLEOTIDE SEQUENCE [LARGE SCALE GENOMIC DNA]</scope>
    <source>
        <strain evidence="1 2">NCTC12120</strain>
    </source>
</reference>
<sequence>MLHLTQHFSRFCLRNLELQHIFSLADGKFSARAGDF</sequence>
<dbReference type="STRING" id="158822.LH23_21245"/>
<proteinExistence type="predicted"/>
<protein>
    <submittedName>
        <fullName evidence="1">Uncharacterized protein</fullName>
    </submittedName>
</protein>